<comment type="caution">
    <text evidence="2">The sequence shown here is derived from an EMBL/GenBank/DDBJ whole genome shotgun (WGS) entry which is preliminary data.</text>
</comment>
<dbReference type="Gene3D" id="2.10.109.10">
    <property type="entry name" value="Umud Fragment, subunit A"/>
    <property type="match status" value="1"/>
</dbReference>
<feature type="domain" description="Peptidase S24/S26A/S26B/S26C" evidence="1">
    <location>
        <begin position="1"/>
        <end position="58"/>
    </location>
</feature>
<dbReference type="InterPro" id="IPR015927">
    <property type="entry name" value="Peptidase_S24_S26A/B/C"/>
</dbReference>
<dbReference type="Proteomes" id="UP000265768">
    <property type="component" value="Unassembled WGS sequence"/>
</dbReference>
<protein>
    <submittedName>
        <fullName evidence="2">S26 family signal peptidase</fullName>
    </submittedName>
</protein>
<dbReference type="Pfam" id="PF00717">
    <property type="entry name" value="Peptidase_S24"/>
    <property type="match status" value="1"/>
</dbReference>
<proteinExistence type="predicted"/>
<gene>
    <name evidence="2" type="ORF">D5H75_27945</name>
</gene>
<sequence>MRPGLRPGDQLLVRRDARVRDGDVVVARSPEDGRLIVKRVTHREDGGWWLESDNQDASGRRDSWDFGAVPESAVVGKVVWRYWPPRPAVSRRRAR</sequence>
<reference evidence="2 3" key="1">
    <citation type="submission" date="2018-09" db="EMBL/GenBank/DDBJ databases">
        <title>YIM 75507 draft genome.</title>
        <authorList>
            <person name="Tang S."/>
            <person name="Feng Y."/>
        </authorList>
    </citation>
    <scope>NUCLEOTIDE SEQUENCE [LARGE SCALE GENOMIC DNA]</scope>
    <source>
        <strain evidence="2 3">YIM 75507</strain>
    </source>
</reference>
<dbReference type="AlphaFoldDB" id="A0A3A4AUU6"/>
<keyword evidence="3" id="KW-1185">Reference proteome</keyword>
<dbReference type="InterPro" id="IPR036286">
    <property type="entry name" value="LexA/Signal_pep-like_sf"/>
</dbReference>
<evidence type="ECO:0000259" key="1">
    <source>
        <dbReference type="Pfam" id="PF00717"/>
    </source>
</evidence>
<dbReference type="InterPro" id="IPR039418">
    <property type="entry name" value="LexA-like"/>
</dbReference>
<accession>A0A3A4AUU6</accession>
<dbReference type="CDD" id="cd06529">
    <property type="entry name" value="S24_LexA-like"/>
    <property type="match status" value="1"/>
</dbReference>
<evidence type="ECO:0000313" key="2">
    <source>
        <dbReference type="EMBL" id="RJL25228.1"/>
    </source>
</evidence>
<dbReference type="OrthoDB" id="1467636at2"/>
<organism evidence="2 3">
    <name type="scientific">Bailinhaonella thermotolerans</name>
    <dbReference type="NCBI Taxonomy" id="1070861"/>
    <lineage>
        <taxon>Bacteria</taxon>
        <taxon>Bacillati</taxon>
        <taxon>Actinomycetota</taxon>
        <taxon>Actinomycetes</taxon>
        <taxon>Streptosporangiales</taxon>
        <taxon>Streptosporangiaceae</taxon>
        <taxon>Bailinhaonella</taxon>
    </lineage>
</organism>
<dbReference type="SUPFAM" id="SSF51306">
    <property type="entry name" value="LexA/Signal peptidase"/>
    <property type="match status" value="1"/>
</dbReference>
<name>A0A3A4AUU6_9ACTN</name>
<evidence type="ECO:0000313" key="3">
    <source>
        <dbReference type="Proteomes" id="UP000265768"/>
    </source>
</evidence>
<dbReference type="EMBL" id="QZEY01000013">
    <property type="protein sequence ID" value="RJL25228.1"/>
    <property type="molecule type" value="Genomic_DNA"/>
</dbReference>